<accession>Q81ZP4</accession>
<reference evidence="4 7" key="1">
    <citation type="journal article" date="2003" name="Proc. Natl. Acad. Sci. U.S.A.">
        <title>Complete genome sequence of the Q-fever pathogen, Coxiella burnetii.</title>
        <authorList>
            <person name="Seshadri R."/>
            <person name="Paulsen I.T."/>
            <person name="Eisen J.A."/>
            <person name="Read T.D."/>
            <person name="Nelson K.E."/>
            <person name="Nelson W.C."/>
            <person name="Ward N.L."/>
            <person name="Tettelin H."/>
            <person name="Davidsen T.M."/>
            <person name="Beanan M.J."/>
            <person name="Deboy R.T."/>
            <person name="Daugherty S.C."/>
            <person name="Brinkac L.M."/>
            <person name="Madupu R."/>
            <person name="Dodson R.J."/>
            <person name="Khouri H.M."/>
            <person name="Lee K.H."/>
            <person name="Carty H.A."/>
            <person name="Scanlan D."/>
            <person name="Heinzen R.A."/>
            <person name="Thompson H.A."/>
            <person name="Samuel J.E."/>
            <person name="Fraser C.M."/>
            <person name="Heidelberg J.F."/>
        </authorList>
    </citation>
    <scope>NUCLEOTIDE SEQUENCE [LARGE SCALE GENOMIC DNA]</scope>
    <source>
        <strain evidence="4">RSA 493</strain>
        <strain evidence="7">RSA 493 / Nine Mile phase I</strain>
    </source>
</reference>
<dbReference type="NCBIfam" id="NF033564">
    <property type="entry name" value="transpos_ISAs1"/>
    <property type="match status" value="1"/>
</dbReference>
<dbReference type="PATRIC" id="fig|227377.7.peg.1494"/>
<dbReference type="GO" id="GO:0004803">
    <property type="term" value="F:transposase activity"/>
    <property type="evidence" value="ECO:0007669"/>
    <property type="project" value="InterPro"/>
</dbReference>
<dbReference type="Pfam" id="PF13808">
    <property type="entry name" value="DDE_Tnp_1_assoc"/>
    <property type="match status" value="1"/>
</dbReference>
<dbReference type="InterPro" id="IPR051698">
    <property type="entry name" value="Transposase_11-like"/>
</dbReference>
<evidence type="ECO:0000313" key="4">
    <source>
        <dbReference type="EMBL" id="AAO90208.1"/>
    </source>
</evidence>
<keyword evidence="1" id="KW-0472">Membrane</keyword>
<dbReference type="KEGG" id="cbu:CBU_1555"/>
<name>Q81ZP4_COXBU</name>
<dbReference type="OrthoDB" id="5635901at2"/>
<organism evidence="4 7">
    <name type="scientific">Coxiella burnetii (strain RSA 493 / Nine Mile phase I)</name>
    <dbReference type="NCBI Taxonomy" id="227377"/>
    <lineage>
        <taxon>Bacteria</taxon>
        <taxon>Pseudomonadati</taxon>
        <taxon>Pseudomonadota</taxon>
        <taxon>Gammaproteobacteria</taxon>
        <taxon>Legionellales</taxon>
        <taxon>Coxiellaceae</taxon>
        <taxon>Coxiella</taxon>
    </lineage>
</organism>
<keyword evidence="7" id="KW-1185">Reference proteome</keyword>
<dbReference type="GeneID" id="1209402"/>
<dbReference type="AlphaFoldDB" id="Q81ZP4"/>
<feature type="domain" description="Transposase IS4-like" evidence="2">
    <location>
        <begin position="126"/>
        <end position="331"/>
    </location>
</feature>
<dbReference type="EMBL" id="AE016828">
    <property type="protein sequence ID" value="AAO91052.1"/>
    <property type="molecule type" value="Genomic_DNA"/>
</dbReference>
<evidence type="ECO:0000313" key="7">
    <source>
        <dbReference type="Proteomes" id="UP000002671"/>
    </source>
</evidence>
<dbReference type="Pfam" id="PF01609">
    <property type="entry name" value="DDE_Tnp_1"/>
    <property type="match status" value="1"/>
</dbReference>
<dbReference type="eggNOG" id="COG5433">
    <property type="taxonomic scope" value="Bacteria"/>
</dbReference>
<sequence>MEKTTCKSLKNQYLFHCFLSIKDPRVPGRCIYPLINILLITLCALICGVDTWKGIADFGKKRYRWLSQFVDMRCGVPSALTFARVFSLIEPEQFQHCLSAWMSQFFQLLRFDMIHLDGKSLCGSARRGKAQKATHIVNAYLPKEQVTLGEVRVPDKSNEIKAIPILLNSLNVQGCIISIDAMGTQKGIANLIRLKQADYVLALKKNHTRFYRYVERLFSCSDERDYQGMCYRTEETKDYGHARIEERSYCVLPMMYLHKYKKYWRDLQAIVRVQSKRHKGNEIETATRYYITSLPFAEHRRMSQAIRQHWAIENQLHWKLDIGLGEDASLITRGYADQNLATLRKMVLKMLENENSSKQGIAGKRIQAALSTRYLRKVVGF</sequence>
<dbReference type="EnsemblBacteria" id="AAO90208">
    <property type="protein sequence ID" value="AAO90208"/>
    <property type="gene ID" value="CBU_0664"/>
</dbReference>
<keyword evidence="1" id="KW-0812">Transmembrane</keyword>
<dbReference type="KEGG" id="cbu:CBU_1492"/>
<dbReference type="InterPro" id="IPR032806">
    <property type="entry name" value="YbfD_N"/>
</dbReference>
<evidence type="ECO:0000256" key="1">
    <source>
        <dbReference type="SAM" id="Phobius"/>
    </source>
</evidence>
<evidence type="ECO:0000259" key="3">
    <source>
        <dbReference type="Pfam" id="PF13808"/>
    </source>
</evidence>
<gene>
    <name evidence="4" type="ordered locus">CBU_0664</name>
    <name evidence="5" type="ordered locus">CBU_1492</name>
    <name evidence="6" type="ordered locus">CBU_1555</name>
</gene>
<feature type="domain" description="H repeat-associated protein N-terminal" evidence="3">
    <location>
        <begin position="16"/>
        <end position="102"/>
    </location>
</feature>
<reference evidence="4" key="2">
    <citation type="submission" date="2005-07" db="EMBL/GenBank/DDBJ databases">
        <authorList>
            <person name="Seshadri R."/>
            <person name="Paulsen I.T."/>
            <person name="Eisen J.A."/>
            <person name="Read T.D."/>
            <person name="Nelson K.E."/>
            <person name="Nelson W.C."/>
            <person name="Ward N.L."/>
            <person name="Tettelin H."/>
            <person name="Fraser C.M."/>
            <person name="Davidsen T.M."/>
            <person name="Beanan M.J."/>
            <person name="DeBoy R.T."/>
            <person name="Daugherty S.C."/>
            <person name="Madupu R."/>
            <person name="Dodson R.J."/>
            <person name="Khouri H.M."/>
            <person name="Lee K."/>
            <person name="Carty H.A."/>
            <person name="Scanlan D."/>
            <person name="Heinzen R.A."/>
            <person name="Thompson H.A."/>
            <person name="Heidelberg J.F."/>
            <person name="Brinkac L.M."/>
        </authorList>
    </citation>
    <scope>NUCLEOTIDE SEQUENCE</scope>
    <source>
        <strain evidence="4">RSA 493</strain>
    </source>
</reference>
<dbReference type="EMBL" id="AE016828">
    <property type="protein sequence ID" value="AAO90208.1"/>
    <property type="molecule type" value="Genomic_DNA"/>
</dbReference>
<dbReference type="GeneID" id="1209465"/>
<dbReference type="EMBL" id="AE016828">
    <property type="protein sequence ID" value="AAO90989.1"/>
    <property type="molecule type" value="Genomic_DNA"/>
</dbReference>
<evidence type="ECO:0000259" key="2">
    <source>
        <dbReference type="Pfam" id="PF01609"/>
    </source>
</evidence>
<dbReference type="STRING" id="227377.CBU_0664"/>
<dbReference type="RefSeq" id="NP_820538.1">
    <property type="nucleotide sequence ID" value="NC_002971.3"/>
</dbReference>
<keyword evidence="1" id="KW-1133">Transmembrane helix</keyword>
<dbReference type="GO" id="GO:0006313">
    <property type="term" value="P:DNA transposition"/>
    <property type="evidence" value="ECO:0007669"/>
    <property type="project" value="InterPro"/>
</dbReference>
<dbReference type="GO" id="GO:0003677">
    <property type="term" value="F:DNA binding"/>
    <property type="evidence" value="ECO:0007669"/>
    <property type="project" value="InterPro"/>
</dbReference>
<protein>
    <submittedName>
        <fullName evidence="4">Transposase</fullName>
    </submittedName>
</protein>
<dbReference type="HOGENOM" id="CLU_046404_0_1_6"/>
<dbReference type="EnsemblBacteria" id="AAO90989">
    <property type="protein sequence ID" value="AAO90989"/>
    <property type="gene ID" value="CBU_1492"/>
</dbReference>
<dbReference type="PANTHER" id="PTHR30298">
    <property type="entry name" value="H REPEAT-ASSOCIATED PREDICTED TRANSPOSASE"/>
    <property type="match status" value="1"/>
</dbReference>
<feature type="transmembrane region" description="Helical" evidence="1">
    <location>
        <begin position="31"/>
        <end position="52"/>
    </location>
</feature>
<dbReference type="RefSeq" id="NP_819694.1">
    <property type="nucleotide sequence ID" value="NC_002971.4"/>
</dbReference>
<dbReference type="Proteomes" id="UP000002671">
    <property type="component" value="Chromosome"/>
</dbReference>
<reference evidence="4 7" key="3">
    <citation type="journal article" date="2009" name="Infect. Immun.">
        <title>Comparative genomics reveal extensive transposon-mediated genomic plasticity and diversity among potential effector proteins within the genus Coxiella.</title>
        <authorList>
            <person name="Beare P.A."/>
            <person name="Unsworth N."/>
            <person name="Andoh M."/>
            <person name="Voth D.E."/>
            <person name="Omsland A."/>
            <person name="Gilk S.D."/>
            <person name="Williams K.P."/>
            <person name="Sobral B.W."/>
            <person name="Kupko J.J.III."/>
            <person name="Porcella S.F."/>
            <person name="Samuel J.E."/>
            <person name="Heinzen R.A."/>
        </authorList>
    </citation>
    <scope>NUCLEOTIDE SEQUENCE [LARGE SCALE GENOMIC DNA]</scope>
    <source>
        <strain evidence="4">RSA 493</strain>
        <strain evidence="7">RSA 493 / Nine Mile phase I</strain>
    </source>
</reference>
<evidence type="ECO:0000313" key="6">
    <source>
        <dbReference type="EMBL" id="AAO91052.1"/>
    </source>
</evidence>
<dbReference type="RefSeq" id="NP_820475.1">
    <property type="nucleotide sequence ID" value="NC_002971.3"/>
</dbReference>
<dbReference type="GeneID" id="1208550"/>
<dbReference type="EnsemblBacteria" id="AAO91052">
    <property type="protein sequence ID" value="AAO91052"/>
    <property type="gene ID" value="CBU_1555"/>
</dbReference>
<proteinExistence type="predicted"/>
<dbReference type="PANTHER" id="PTHR30298:SF0">
    <property type="entry name" value="PROTEIN YBFL-RELATED"/>
    <property type="match status" value="1"/>
</dbReference>
<dbReference type="KEGG" id="cbu:CBU_0664"/>
<dbReference type="RefSeq" id="WP_010957722.1">
    <property type="nucleotide sequence ID" value="NC_002971.4"/>
</dbReference>
<dbReference type="InterPro" id="IPR047647">
    <property type="entry name" value="ISAs1_transpos"/>
</dbReference>
<evidence type="ECO:0000313" key="5">
    <source>
        <dbReference type="EMBL" id="AAO90989.1"/>
    </source>
</evidence>
<dbReference type="InterPro" id="IPR002559">
    <property type="entry name" value="Transposase_11"/>
</dbReference>